<feature type="region of interest" description="Disordered" evidence="1">
    <location>
        <begin position="438"/>
        <end position="591"/>
    </location>
</feature>
<feature type="compositionally biased region" description="Polar residues" evidence="1">
    <location>
        <begin position="486"/>
        <end position="500"/>
    </location>
</feature>
<evidence type="ECO:0000313" key="3">
    <source>
        <dbReference type="Proteomes" id="UP000092666"/>
    </source>
</evidence>
<name>A0A1B9GJJ0_9TREE</name>
<feature type="compositionally biased region" description="Polar residues" evidence="1">
    <location>
        <begin position="129"/>
        <end position="140"/>
    </location>
</feature>
<feature type="compositionally biased region" description="Basic and acidic residues" evidence="1">
    <location>
        <begin position="220"/>
        <end position="236"/>
    </location>
</feature>
<organism evidence="2 3">
    <name type="scientific">Kwoniella heveanensis BCC8398</name>
    <dbReference type="NCBI Taxonomy" id="1296120"/>
    <lineage>
        <taxon>Eukaryota</taxon>
        <taxon>Fungi</taxon>
        <taxon>Dikarya</taxon>
        <taxon>Basidiomycota</taxon>
        <taxon>Agaricomycotina</taxon>
        <taxon>Tremellomycetes</taxon>
        <taxon>Tremellales</taxon>
        <taxon>Cryptococcaceae</taxon>
        <taxon>Kwoniella</taxon>
    </lineage>
</organism>
<evidence type="ECO:0000313" key="2">
    <source>
        <dbReference type="EMBL" id="OCF31161.1"/>
    </source>
</evidence>
<dbReference type="OrthoDB" id="2573334at2759"/>
<gene>
    <name evidence="2" type="ORF">I316_07128</name>
</gene>
<feature type="compositionally biased region" description="Basic and acidic residues" evidence="1">
    <location>
        <begin position="515"/>
        <end position="530"/>
    </location>
</feature>
<dbReference type="EMBL" id="KV700137">
    <property type="protein sequence ID" value="OCF31161.1"/>
    <property type="molecule type" value="Genomic_DNA"/>
</dbReference>
<sequence length="688" mass="76657">MSAADIARMFRSPSPGEDSDEDDENFLQDSSFNAIARVLELDLRADAAEYKETPFTIAAQRKNISTDSNINNDPYRSGTTRSGIKMAVDRSRPPPKEPTPPPPVKPPIRRPVDRPGRFKPPPLSRFKNKASSANQSQAHPRTQKARSKATAVLVNPSFRPRNANNSTNDLASDKRNSGWVDNLGNPIPKDAPRSKGLVDVADEITKEEEKKRKRAAANAKRKETMRRNKEAKKAREAAEKISFGRLPADSAPNQDFPIVLGLEKQKYLPTKAESAASKRKGRGKEKTVASNIDTESKNHLTQEEVDVLFVTDGPSKKKPRTSSEETLAQPKDGGLLAELAKPDIFREYEERLQSITREKENISSSQPSTLTHLDSSALIYIDDAAQQASSPGALPYSSPLAIARHQLKLHEPLQPRPRRHGENLIGTDEIVQLQEFAEREETSKRMPSPAQLWTPASSIRSNEAQAATSRKKAKVKYDKYRIKDPTASSAYDSQGETPEWTSFAPKKRNTTKTYNADKYDGPKRCPDKFRTPQNLFPRKPPPLELYEIDSDPDDCTDSTLAKKTLSRPKLTLFHPTSPPANRKPESGYTVVTNRGSRYGATASRANYDVETRLIDIPKPTEHTNSRTTAQRSGRFAAYPHPGGNVGEPLTYAPILSANVHSPLDFLEAQVDDDDDDWEREWMKPDVAN</sequence>
<feature type="compositionally biased region" description="Polar residues" evidence="1">
    <location>
        <begin position="62"/>
        <end position="82"/>
    </location>
</feature>
<feature type="compositionally biased region" description="Pro residues" evidence="1">
    <location>
        <begin position="96"/>
        <end position="106"/>
    </location>
</feature>
<reference evidence="2 3" key="1">
    <citation type="submission" date="2013-07" db="EMBL/GenBank/DDBJ databases">
        <title>The Genome Sequence of Cryptococcus heveanensis BCC8398.</title>
        <authorList>
            <consortium name="The Broad Institute Genome Sequencing Platform"/>
            <person name="Cuomo C."/>
            <person name="Litvintseva A."/>
            <person name="Chen Y."/>
            <person name="Heitman J."/>
            <person name="Sun S."/>
            <person name="Springer D."/>
            <person name="Dromer F."/>
            <person name="Young S.K."/>
            <person name="Zeng Q."/>
            <person name="Gargeya S."/>
            <person name="Fitzgerald M."/>
            <person name="Abouelleil A."/>
            <person name="Alvarado L."/>
            <person name="Berlin A.M."/>
            <person name="Chapman S.B."/>
            <person name="Dewar J."/>
            <person name="Goldberg J."/>
            <person name="Griggs A."/>
            <person name="Gujja S."/>
            <person name="Hansen M."/>
            <person name="Howarth C."/>
            <person name="Imamovic A."/>
            <person name="Larimer J."/>
            <person name="McCowan C."/>
            <person name="Murphy C."/>
            <person name="Pearson M."/>
            <person name="Priest M."/>
            <person name="Roberts A."/>
            <person name="Saif S."/>
            <person name="Shea T."/>
            <person name="Sykes S."/>
            <person name="Wortman J."/>
            <person name="Nusbaum C."/>
            <person name="Birren B."/>
        </authorList>
    </citation>
    <scope>NUCLEOTIDE SEQUENCE [LARGE SCALE GENOMIC DNA]</scope>
    <source>
        <strain evidence="2 3">BCC8398</strain>
    </source>
</reference>
<keyword evidence="3" id="KW-1185">Reference proteome</keyword>
<feature type="compositionally biased region" description="Polar residues" evidence="1">
    <location>
        <begin position="454"/>
        <end position="468"/>
    </location>
</feature>
<protein>
    <submittedName>
        <fullName evidence="2">Uncharacterized protein</fullName>
    </submittedName>
</protein>
<evidence type="ECO:0000256" key="1">
    <source>
        <dbReference type="SAM" id="MobiDB-lite"/>
    </source>
</evidence>
<feature type="region of interest" description="Disordered" evidence="1">
    <location>
        <begin position="269"/>
        <end position="334"/>
    </location>
</feature>
<dbReference type="AlphaFoldDB" id="A0A1B9GJJ0"/>
<feature type="region of interest" description="Disordered" evidence="1">
    <location>
        <begin position="1"/>
        <end position="25"/>
    </location>
</feature>
<feature type="region of interest" description="Disordered" evidence="1">
    <location>
        <begin position="616"/>
        <end position="643"/>
    </location>
</feature>
<feature type="compositionally biased region" description="Basic and acidic residues" evidence="1">
    <location>
        <begin position="475"/>
        <end position="484"/>
    </location>
</feature>
<accession>A0A1B9GJJ0</accession>
<reference evidence="3" key="2">
    <citation type="submission" date="2013-12" db="EMBL/GenBank/DDBJ databases">
        <title>Evolution of pathogenesis and genome organization in the Tremellales.</title>
        <authorList>
            <person name="Cuomo C."/>
            <person name="Litvintseva A."/>
            <person name="Heitman J."/>
            <person name="Chen Y."/>
            <person name="Sun S."/>
            <person name="Springer D."/>
            <person name="Dromer F."/>
            <person name="Young S."/>
            <person name="Zeng Q."/>
            <person name="Chapman S."/>
            <person name="Gujja S."/>
            <person name="Saif S."/>
            <person name="Birren B."/>
        </authorList>
    </citation>
    <scope>NUCLEOTIDE SEQUENCE [LARGE SCALE GENOMIC DNA]</scope>
    <source>
        <strain evidence="3">BCC8398</strain>
    </source>
</reference>
<dbReference type="Proteomes" id="UP000092666">
    <property type="component" value="Unassembled WGS sequence"/>
</dbReference>
<feature type="region of interest" description="Disordered" evidence="1">
    <location>
        <begin position="51"/>
        <end position="236"/>
    </location>
</feature>
<feature type="compositionally biased region" description="Acidic residues" evidence="1">
    <location>
        <begin position="546"/>
        <end position="556"/>
    </location>
</feature>
<proteinExistence type="predicted"/>